<dbReference type="HOGENOM" id="CLU_098807_3_1_5"/>
<dbReference type="Proteomes" id="UP000000270">
    <property type="component" value="Chromosome"/>
</dbReference>
<protein>
    <submittedName>
        <fullName evidence="2">CutA protein</fullName>
    </submittedName>
</protein>
<reference evidence="2 3" key="6">
    <citation type="journal article" date="2011" name="Appl. Environ. Microbiol.">
        <title>Involvement of the azorhizobial chromosome partition gene (parA) in the onset of bacteroid differentiation during Sesbania rostrata stem nodule development.</title>
        <authorList>
            <person name="Liu CT."/>
            <person name="Lee KB."/>
            <person name="Wang YS."/>
            <person name="Peng MH."/>
            <person name="Lee KT."/>
            <person name="Suzuki S."/>
            <person name="Suzuki T."/>
            <person name="Oyaizu H."/>
        </authorList>
    </citation>
    <scope>NUCLEOTIDE SEQUENCE [LARGE SCALE GENOMIC DNA]</scope>
    <source>
        <strain evidence="3">ATCC 43989 / DSM 5975 / JCM 20966 / LMG 6465 / NBRC 14845 / NCIMB 13405 / ORS 571</strain>
    </source>
</reference>
<reference evidence="2 3" key="3">
    <citation type="journal article" date="2008" name="BMC Genomics">
        <title>The genome of the versatile nitrogen fixer Azorhizobium caulinodans ORS571.</title>
        <authorList>
            <person name="Lee KB."/>
            <person name="Backer P.D."/>
            <person name="Aono T."/>
            <person name="Liu CT."/>
            <person name="Suzuki S."/>
            <person name="Suzuki T."/>
            <person name="Kaneko T."/>
            <person name="Yamada M."/>
            <person name="Tabata S."/>
            <person name="Kupfer D.M."/>
            <person name="Najar F.Z."/>
            <person name="Wiley G.B."/>
            <person name="Roe B."/>
            <person name="Binnewies T.T."/>
            <person name="Ussery D.W."/>
            <person name="D'Haeze W."/>
            <person name="Herder J.D."/>
            <person name="Gevers D."/>
            <person name="Vereecke D."/>
            <person name="Holsters M."/>
            <person name="Oyaizu H."/>
        </authorList>
    </citation>
    <scope>NUCLEOTIDE SEQUENCE [LARGE SCALE GENOMIC DNA]</scope>
    <source>
        <strain evidence="3">ATCC 43989 / DSM 5975 / JCM 20966 / LMG 6465 / NBRC 14845 / NCIMB 13405 / ORS 571</strain>
    </source>
</reference>
<dbReference type="InterPro" id="IPR011322">
    <property type="entry name" value="N-reg_PII-like_a/b"/>
</dbReference>
<sequence>MSMRLVYATYPSLTLAEAAARRIVEAGLAACGNILPSMVSIYRWEGQLERAEEVVLLLKTTKERAAEVVEAVRADHPYEVPAVFVLPVEDGSTAFLGWIASETF</sequence>
<name>A8HUJ6_AZOC5</name>
<evidence type="ECO:0000256" key="1">
    <source>
        <dbReference type="ARBA" id="ARBA00010169"/>
    </source>
</evidence>
<dbReference type="GO" id="GO:0010038">
    <property type="term" value="P:response to metal ion"/>
    <property type="evidence" value="ECO:0007669"/>
    <property type="project" value="InterPro"/>
</dbReference>
<dbReference type="STRING" id="438753.AZC_0954"/>
<dbReference type="InterPro" id="IPR004323">
    <property type="entry name" value="Ion_tolerance_CutA"/>
</dbReference>
<reference evidence="3" key="2">
    <citation type="submission" date="2007-04" db="EMBL/GenBank/DDBJ databases">
        <title>Complete genome sequence of the nitrogen-fixing bacterium Azorhizobium caulinodans ORS571.</title>
        <authorList>
            <person name="Lee K.B."/>
            <person name="Backer P.D."/>
            <person name="Aono T."/>
            <person name="Liu C.T."/>
            <person name="Suzuki S."/>
            <person name="Suzuki T."/>
            <person name="Kaneko T."/>
            <person name="Yamada M."/>
            <person name="Tabata S."/>
            <person name="Kupfer D.M."/>
            <person name="Najar F.Z."/>
            <person name="Wiley G.B."/>
            <person name="Roe B."/>
            <person name="Binnewies T."/>
            <person name="Ussery D."/>
            <person name="Vereecke D."/>
            <person name="Gevers D."/>
            <person name="Holsters M."/>
            <person name="Oyaizu H."/>
        </authorList>
    </citation>
    <scope>NUCLEOTIDE SEQUENCE [LARGE SCALE GENOMIC DNA]</scope>
    <source>
        <strain evidence="3">ATCC 43989 / DSM 5975 / JCM 20966 / LMG 6465 / NBRC 14845 / NCIMB 13405 / ORS 571</strain>
    </source>
</reference>
<dbReference type="PANTHER" id="PTHR23419">
    <property type="entry name" value="DIVALENT CATION TOLERANCE CUTA-RELATED"/>
    <property type="match status" value="1"/>
</dbReference>
<dbReference type="SUPFAM" id="SSF54913">
    <property type="entry name" value="GlnB-like"/>
    <property type="match status" value="1"/>
</dbReference>
<dbReference type="Pfam" id="PF03091">
    <property type="entry name" value="CutA1"/>
    <property type="match status" value="1"/>
</dbReference>
<accession>A8HUJ6</accession>
<comment type="similarity">
    <text evidence="1">Belongs to the CutA family.</text>
</comment>
<reference evidence="2 3" key="1">
    <citation type="journal article" date="2007" name="Appl. Environ. Microbiol.">
        <title>Rhizobial factors required for stem nodule maturation and maintenance in Sesbania rostrata-Azorhizobium caulinodans ORS571 symbiosis.</title>
        <authorList>
            <person name="Suzuki S."/>
            <person name="Aono T."/>
            <person name="Lee KB."/>
            <person name="Suzuki T."/>
            <person name="Liu CT."/>
            <person name="Miwa H."/>
            <person name="Wakao S."/>
            <person name="Iki T."/>
            <person name="Oyaizu H."/>
        </authorList>
    </citation>
    <scope>NUCLEOTIDE SEQUENCE [LARGE SCALE GENOMIC DNA]</scope>
    <source>
        <strain evidence="3">ATCC 43989 / DSM 5975 / JCM 20966 / LMG 6465 / NBRC 14845 / NCIMB 13405 / ORS 571</strain>
    </source>
</reference>
<keyword evidence="3" id="KW-1185">Reference proteome</keyword>
<dbReference type="eggNOG" id="COG1324">
    <property type="taxonomic scope" value="Bacteria"/>
</dbReference>
<dbReference type="AlphaFoldDB" id="A8HUJ6"/>
<reference evidence="2 3" key="4">
    <citation type="journal article" date="2009" name="Appl. Environ. Microbiol.">
        <title>Comparative genome-wide transcriptional profiling of Azorhizobium caulinodans ORS571 grown under free-living and symbiotic conditions.</title>
        <authorList>
            <person name="Tsukada S."/>
            <person name="Aono T."/>
            <person name="Akiba N."/>
            <person name="Lee KB."/>
            <person name="Liu CT."/>
            <person name="Toyazaki H."/>
            <person name="Oyaizu H."/>
        </authorList>
    </citation>
    <scope>NUCLEOTIDE SEQUENCE [LARGE SCALE GENOMIC DNA]</scope>
    <source>
        <strain evidence="3">ATCC 43989 / DSM 5975 / JCM 20966 / LMG 6465 / NBRC 14845 / NCIMB 13405 / ORS 571</strain>
    </source>
</reference>
<dbReference type="EMBL" id="AP009384">
    <property type="protein sequence ID" value="BAF86952.1"/>
    <property type="molecule type" value="Genomic_DNA"/>
</dbReference>
<dbReference type="RefSeq" id="WP_012169485.1">
    <property type="nucleotide sequence ID" value="NC_009937.1"/>
</dbReference>
<dbReference type="Gene3D" id="3.30.70.120">
    <property type="match status" value="1"/>
</dbReference>
<organism evidence="2 3">
    <name type="scientific">Azorhizobium caulinodans (strain ATCC 43989 / DSM 5975 / JCM 20966 / LMG 6465 / NBRC 14845 / NCIMB 13405 / ORS 571)</name>
    <dbReference type="NCBI Taxonomy" id="438753"/>
    <lineage>
        <taxon>Bacteria</taxon>
        <taxon>Pseudomonadati</taxon>
        <taxon>Pseudomonadota</taxon>
        <taxon>Alphaproteobacteria</taxon>
        <taxon>Hyphomicrobiales</taxon>
        <taxon>Xanthobacteraceae</taxon>
        <taxon>Azorhizobium</taxon>
    </lineage>
</organism>
<reference evidence="2 3" key="5">
    <citation type="journal article" date="2010" name="Appl. Environ. Microbiol.">
        <title>phrR-like gene praR of Azorhizobium caulinodans ORS571 is essential for symbiosis with Sesbania rostrata and is involved in expression of reb genes.</title>
        <authorList>
            <person name="Akiba N."/>
            <person name="Aono T."/>
            <person name="Toyazaki H."/>
            <person name="Sato S."/>
            <person name="Oyaizu H."/>
        </authorList>
    </citation>
    <scope>NUCLEOTIDE SEQUENCE [LARGE SCALE GENOMIC DNA]</scope>
    <source>
        <strain evidence="3">ATCC 43989 / DSM 5975 / JCM 20966 / LMG 6465 / NBRC 14845 / NCIMB 13405 / ORS 571</strain>
    </source>
</reference>
<evidence type="ECO:0000313" key="3">
    <source>
        <dbReference type="Proteomes" id="UP000000270"/>
    </source>
</evidence>
<dbReference type="PANTHER" id="PTHR23419:SF8">
    <property type="entry name" value="FI09726P"/>
    <property type="match status" value="1"/>
</dbReference>
<proteinExistence type="inferred from homology"/>
<dbReference type="KEGG" id="azc:AZC_0954"/>
<dbReference type="GO" id="GO:0005507">
    <property type="term" value="F:copper ion binding"/>
    <property type="evidence" value="ECO:0007669"/>
    <property type="project" value="TreeGrafter"/>
</dbReference>
<gene>
    <name evidence="2" type="primary">cutA</name>
    <name evidence="2" type="ordered locus">AZC_0954</name>
</gene>
<evidence type="ECO:0000313" key="2">
    <source>
        <dbReference type="EMBL" id="BAF86952.1"/>
    </source>
</evidence>
<dbReference type="InterPro" id="IPR015867">
    <property type="entry name" value="N-reg_PII/ATP_PRibTrfase_C"/>
</dbReference>